<comment type="similarity">
    <text evidence="3">Belongs to the lysine N(6)-hydroxylase/L-ornithine N(5)-oxygenase family.</text>
</comment>
<proteinExistence type="inferred from homology"/>
<evidence type="ECO:0000256" key="6">
    <source>
        <dbReference type="ARBA" id="ARBA00022857"/>
    </source>
</evidence>
<reference evidence="8 9" key="1">
    <citation type="submission" date="2022-08" db="EMBL/GenBank/DDBJ databases">
        <title>Whole genome sequencing-based tracing of a 2022 introduction and outbreak of Xanthomonas hortorum pv. pelargonii.</title>
        <authorList>
            <person name="Iruegas-Bocardo F."/>
            <person name="Weisberg A.K."/>
            <person name="Riutta E.R."/>
            <person name="Kilday K."/>
            <person name="Bonkowski J.C."/>
            <person name="Creswell T."/>
            <person name="Daughtrey M.L."/>
            <person name="Rane K."/>
            <person name="Grunwald N.J."/>
            <person name="Chang J.H."/>
            <person name="Putnam M.L."/>
        </authorList>
    </citation>
    <scope>NUCLEOTIDE SEQUENCE [LARGE SCALE GENOMIC DNA]</scope>
    <source>
        <strain evidence="8 9">22-323</strain>
    </source>
</reference>
<organism evidence="8 9">
    <name type="scientific">Xanthomonas hydrangeae</name>
    <dbReference type="NCBI Taxonomy" id="2775159"/>
    <lineage>
        <taxon>Bacteria</taxon>
        <taxon>Pseudomonadati</taxon>
        <taxon>Pseudomonadota</taxon>
        <taxon>Gammaproteobacteria</taxon>
        <taxon>Lysobacterales</taxon>
        <taxon>Lysobacteraceae</taxon>
        <taxon>Xanthomonas</taxon>
    </lineage>
</organism>
<keyword evidence="7" id="KW-0560">Oxidoreductase</keyword>
<evidence type="ECO:0000256" key="5">
    <source>
        <dbReference type="ARBA" id="ARBA00022827"/>
    </source>
</evidence>
<evidence type="ECO:0000256" key="7">
    <source>
        <dbReference type="ARBA" id="ARBA00023002"/>
    </source>
</evidence>
<dbReference type="PANTHER" id="PTHR42802:SF1">
    <property type="entry name" value="L-ORNITHINE N(5)-MONOOXYGENASE"/>
    <property type="match status" value="1"/>
</dbReference>
<accession>A0AAU0B5P9</accession>
<dbReference type="InterPro" id="IPR025700">
    <property type="entry name" value="Lys/Orn_oxygenase"/>
</dbReference>
<dbReference type="PANTHER" id="PTHR42802">
    <property type="entry name" value="MONOOXYGENASE"/>
    <property type="match status" value="1"/>
</dbReference>
<keyword evidence="9" id="KW-1185">Reference proteome</keyword>
<dbReference type="AlphaFoldDB" id="A0AAU0B5P9"/>
<evidence type="ECO:0000256" key="1">
    <source>
        <dbReference type="ARBA" id="ARBA00001974"/>
    </source>
</evidence>
<keyword evidence="5" id="KW-0274">FAD</keyword>
<sequence length="443" mass="49905">MSHIHDFVGIGLGPFNLGLACLAAPIAELDGIFLDQQDGFDWHPGMLLEDATLQTPFLADLVTLADPTSRYSFLNYLKTQGRLYAFYIREDFFLLRREYNQYCQWAAAQLPSLRFGHAVQAVEYDAQRQCYQVQGQHAHSDRVFRHAARRLVLGTGTTPSVPACCGGLRAPVSHSSSYLQDKPRLQRARSITVLGSGQSAAEVYRDLLQDIDVHGYALQWITRSPRFYPLEYTKLTLEMTSPEYIDYFHALPEDTRAGLLAQQSGLYKGINSSLINEIFDLLYRKRLAGPVDTALTTNTELRGCHRQADGRLLLELHQHEQQQAYSMQTDALVLATGYAAQVPAFLQPIAERLRRDARGRLLADRNYCVDRESESVFVQNAELHTHGLASPDLGMGCYRNACILRRMLGREVYPVERRIAFQRFGAPADGRPQPARQPLAVVS</sequence>
<comment type="pathway">
    <text evidence="2">Siderophore biosynthesis.</text>
</comment>
<keyword evidence="4" id="KW-0285">Flavoprotein</keyword>
<dbReference type="SUPFAM" id="SSF51905">
    <property type="entry name" value="FAD/NAD(P)-binding domain"/>
    <property type="match status" value="1"/>
</dbReference>
<evidence type="ECO:0000313" key="9">
    <source>
        <dbReference type="Proteomes" id="UP001302716"/>
    </source>
</evidence>
<evidence type="ECO:0000256" key="4">
    <source>
        <dbReference type="ARBA" id="ARBA00022630"/>
    </source>
</evidence>
<keyword evidence="6" id="KW-0521">NADP</keyword>
<dbReference type="InterPro" id="IPR036188">
    <property type="entry name" value="FAD/NAD-bd_sf"/>
</dbReference>
<comment type="cofactor">
    <cofactor evidence="1">
        <name>FAD</name>
        <dbReference type="ChEBI" id="CHEBI:57692"/>
    </cofactor>
</comment>
<gene>
    <name evidence="8" type="ORF">NYR97_13065</name>
</gene>
<evidence type="ECO:0000256" key="3">
    <source>
        <dbReference type="ARBA" id="ARBA00007588"/>
    </source>
</evidence>
<dbReference type="Proteomes" id="UP001302716">
    <property type="component" value="Chromosome"/>
</dbReference>
<dbReference type="RefSeq" id="WP_316693691.1">
    <property type="nucleotide sequence ID" value="NZ_CP103836.1"/>
</dbReference>
<dbReference type="Pfam" id="PF13434">
    <property type="entry name" value="Lys_Orn_oxgnase"/>
    <property type="match status" value="1"/>
</dbReference>
<dbReference type="GO" id="GO:0016491">
    <property type="term" value="F:oxidoreductase activity"/>
    <property type="evidence" value="ECO:0007669"/>
    <property type="project" value="UniProtKB-KW"/>
</dbReference>
<dbReference type="EMBL" id="CP103836">
    <property type="protein sequence ID" value="WOB48206.1"/>
    <property type="molecule type" value="Genomic_DNA"/>
</dbReference>
<dbReference type="Gene3D" id="3.50.50.60">
    <property type="entry name" value="FAD/NAD(P)-binding domain"/>
    <property type="match status" value="1"/>
</dbReference>
<evidence type="ECO:0000313" key="8">
    <source>
        <dbReference type="EMBL" id="WOB48206.1"/>
    </source>
</evidence>
<name>A0AAU0B5P9_9XANT</name>
<protein>
    <submittedName>
        <fullName evidence="8">Lysine N(6)-hydroxylase/L-ornithine N(5)-oxygenase family protein</fullName>
    </submittedName>
</protein>
<evidence type="ECO:0000256" key="2">
    <source>
        <dbReference type="ARBA" id="ARBA00004924"/>
    </source>
</evidence>